<reference evidence="2" key="1">
    <citation type="journal article" date="2019" name="Int. J. Syst. Evol. Microbiol.">
        <title>The Global Catalogue of Microorganisms (GCM) 10K type strain sequencing project: providing services to taxonomists for standard genome sequencing and annotation.</title>
        <authorList>
            <consortium name="The Broad Institute Genomics Platform"/>
            <consortium name="The Broad Institute Genome Sequencing Center for Infectious Disease"/>
            <person name="Wu L."/>
            <person name="Ma J."/>
        </authorList>
    </citation>
    <scope>NUCLEOTIDE SEQUENCE [LARGE SCALE GENOMIC DNA]</scope>
    <source>
        <strain evidence="2">KCTC 3950</strain>
    </source>
</reference>
<protein>
    <submittedName>
        <fullName evidence="1">Uncharacterized protein</fullName>
    </submittedName>
</protein>
<dbReference type="RefSeq" id="WP_377607711.1">
    <property type="nucleotide sequence ID" value="NZ_JBHUME010000020.1"/>
</dbReference>
<name>A0ABW5PLM7_9BACL</name>
<comment type="caution">
    <text evidence="1">The sequence shown here is derived from an EMBL/GenBank/DDBJ whole genome shotgun (WGS) entry which is preliminary data.</text>
</comment>
<keyword evidence="2" id="KW-1185">Reference proteome</keyword>
<accession>A0ABW5PLM7</accession>
<gene>
    <name evidence="1" type="ORF">ACFSUF_24815</name>
</gene>
<dbReference type="EMBL" id="JBHUME010000020">
    <property type="protein sequence ID" value="MFD2615633.1"/>
    <property type="molecule type" value="Genomic_DNA"/>
</dbReference>
<organism evidence="1 2">
    <name type="scientific">Paenibacillus gansuensis</name>
    <dbReference type="NCBI Taxonomy" id="306542"/>
    <lineage>
        <taxon>Bacteria</taxon>
        <taxon>Bacillati</taxon>
        <taxon>Bacillota</taxon>
        <taxon>Bacilli</taxon>
        <taxon>Bacillales</taxon>
        <taxon>Paenibacillaceae</taxon>
        <taxon>Paenibacillus</taxon>
    </lineage>
</organism>
<proteinExistence type="predicted"/>
<dbReference type="Proteomes" id="UP001597541">
    <property type="component" value="Unassembled WGS sequence"/>
</dbReference>
<sequence length="117" mass="12811">MKQPKPLLKAGVSGGRVLARRQVSAKTAGKIFSRLVIVWLQSNGVPFNTTGFRARLIRQSTGQVVATTSFDRYGAARFSTISTLTQVRYRVQLLDNNGTVFRTRQIPAGVEVFGVIG</sequence>
<evidence type="ECO:0000313" key="1">
    <source>
        <dbReference type="EMBL" id="MFD2615633.1"/>
    </source>
</evidence>
<evidence type="ECO:0000313" key="2">
    <source>
        <dbReference type="Proteomes" id="UP001597541"/>
    </source>
</evidence>